<protein>
    <submittedName>
        <fullName evidence="1">Uncharacterized protein</fullName>
    </submittedName>
</protein>
<dbReference type="EMBL" id="PP856725">
    <property type="protein sequence ID" value="XCH40903.1"/>
    <property type="molecule type" value="Genomic_DNA"/>
</dbReference>
<accession>A0AAU8GFY3</accession>
<sequence>MATFTTIREFDSKPTEYKLEDGKIWERTWNRFEGYYRGWTLFLEGDEVQKYWTALQNCVTRDVTDPEYDESKFEV</sequence>
<evidence type="ECO:0000313" key="1">
    <source>
        <dbReference type="EMBL" id="XCH40903.1"/>
    </source>
</evidence>
<organism evidence="1">
    <name type="scientific">Salmonella phage vB_SEnST11_KE26</name>
    <dbReference type="NCBI Taxonomy" id="3161177"/>
    <lineage>
        <taxon>Viruses</taxon>
        <taxon>Duplodnaviria</taxon>
        <taxon>Heunggongvirae</taxon>
        <taxon>Uroviricota</taxon>
        <taxon>Caudoviricetes</taxon>
        <taxon>Rosemountvirus</taxon>
    </lineage>
</organism>
<proteinExistence type="predicted"/>
<name>A0AAU8GFY3_9CAUD</name>
<gene>
    <name evidence="1" type="ORF">QSPPMHGG_CDS0047</name>
</gene>
<reference evidence="1" key="1">
    <citation type="submission" date="2024-05" db="EMBL/GenBank/DDBJ databases">
        <authorList>
            <person name="Mugo M.M."/>
            <person name="Musyoki A.M."/>
            <person name="Makumi A.M."/>
            <person name="Mutai I."/>
            <person name="Drechsel O."/>
            <person name="Kering K.K."/>
            <person name="Muturi P."/>
            <person name="Mbae C.K."/>
            <person name="Kariuki S.M."/>
        </authorList>
    </citation>
    <scope>NUCLEOTIDE SEQUENCE</scope>
</reference>